<feature type="region of interest" description="Disordered" evidence="1">
    <location>
        <begin position="1"/>
        <end position="49"/>
    </location>
</feature>
<keyword evidence="4" id="KW-1185">Reference proteome</keyword>
<dbReference type="Pfam" id="PF09851">
    <property type="entry name" value="SHOCT"/>
    <property type="match status" value="1"/>
</dbReference>
<gene>
    <name evidence="3" type="ORF">G1H10_19150</name>
</gene>
<dbReference type="AlphaFoldDB" id="A0A6L9SC87"/>
<organism evidence="3 4">
    <name type="scientific">Phytoactinopolyspora halotolerans</name>
    <dbReference type="NCBI Taxonomy" id="1981512"/>
    <lineage>
        <taxon>Bacteria</taxon>
        <taxon>Bacillati</taxon>
        <taxon>Actinomycetota</taxon>
        <taxon>Actinomycetes</taxon>
        <taxon>Jiangellales</taxon>
        <taxon>Jiangellaceae</taxon>
        <taxon>Phytoactinopolyspora</taxon>
    </lineage>
</organism>
<reference evidence="3 4" key="1">
    <citation type="submission" date="2020-02" db="EMBL/GenBank/DDBJ databases">
        <authorList>
            <person name="Li X.-J."/>
            <person name="Han X.-M."/>
        </authorList>
    </citation>
    <scope>NUCLEOTIDE SEQUENCE [LARGE SCALE GENOMIC DNA]</scope>
    <source>
        <strain evidence="3 4">CCTCC AB 2017055</strain>
    </source>
</reference>
<dbReference type="Proteomes" id="UP000475214">
    <property type="component" value="Unassembled WGS sequence"/>
</dbReference>
<evidence type="ECO:0000313" key="3">
    <source>
        <dbReference type="EMBL" id="NEE02294.1"/>
    </source>
</evidence>
<name>A0A6L9SC87_9ACTN</name>
<dbReference type="InterPro" id="IPR018649">
    <property type="entry name" value="SHOCT"/>
</dbReference>
<protein>
    <submittedName>
        <fullName evidence="3">SHOCT domain-containing protein</fullName>
    </submittedName>
</protein>
<evidence type="ECO:0000313" key="4">
    <source>
        <dbReference type="Proteomes" id="UP000475214"/>
    </source>
</evidence>
<evidence type="ECO:0000259" key="2">
    <source>
        <dbReference type="Pfam" id="PF09851"/>
    </source>
</evidence>
<feature type="domain" description="SHOCT" evidence="2">
    <location>
        <begin position="85"/>
        <end position="112"/>
    </location>
</feature>
<proteinExistence type="predicted"/>
<comment type="caution">
    <text evidence="3">The sequence shown here is derived from an EMBL/GenBank/DDBJ whole genome shotgun (WGS) entry which is preliminary data.</text>
</comment>
<evidence type="ECO:0000256" key="1">
    <source>
        <dbReference type="SAM" id="MobiDB-lite"/>
    </source>
</evidence>
<accession>A0A6L9SC87</accession>
<sequence length="115" mass="12229">MPKQHETLRNQGQALAAALRGEADPPTGPSAARPDRPSQGDEDLPGHVSGVVEQIRQAFPGATVNIKAGETVSGGVAPAGDDRVSQLERLVRLRDSGVLTPEEFAQEKARILERE</sequence>
<dbReference type="EMBL" id="JAAGOA010000014">
    <property type="protein sequence ID" value="NEE02294.1"/>
    <property type="molecule type" value="Genomic_DNA"/>
</dbReference>